<dbReference type="InterPro" id="IPR013633">
    <property type="entry name" value="NRDE-2"/>
</dbReference>
<dbReference type="OrthoDB" id="297219at2759"/>
<feature type="compositionally biased region" description="Basic and acidic residues" evidence="4">
    <location>
        <begin position="451"/>
        <end position="464"/>
    </location>
</feature>
<reference evidence="5" key="1">
    <citation type="submission" date="2013-12" db="EMBL/GenBank/DDBJ databases">
        <title>The Genome Sequence of Aphanomyces invadans NJM9701.</title>
        <authorList>
            <consortium name="The Broad Institute Genomics Platform"/>
            <person name="Russ C."/>
            <person name="Tyler B."/>
            <person name="van West P."/>
            <person name="Dieguez-Uribeondo J."/>
            <person name="Young S.K."/>
            <person name="Zeng Q."/>
            <person name="Gargeya S."/>
            <person name="Fitzgerald M."/>
            <person name="Abouelleil A."/>
            <person name="Alvarado L."/>
            <person name="Chapman S.B."/>
            <person name="Gainer-Dewar J."/>
            <person name="Goldberg J."/>
            <person name="Griggs A."/>
            <person name="Gujja S."/>
            <person name="Hansen M."/>
            <person name="Howarth C."/>
            <person name="Imamovic A."/>
            <person name="Ireland A."/>
            <person name="Larimer J."/>
            <person name="McCowan C."/>
            <person name="Murphy C."/>
            <person name="Pearson M."/>
            <person name="Poon T.W."/>
            <person name="Priest M."/>
            <person name="Roberts A."/>
            <person name="Saif S."/>
            <person name="Shea T."/>
            <person name="Sykes S."/>
            <person name="Wortman J."/>
            <person name="Nusbaum C."/>
            <person name="Birren B."/>
        </authorList>
    </citation>
    <scope>NUCLEOTIDE SEQUENCE [LARGE SCALE GENOMIC DNA]</scope>
    <source>
        <strain evidence="5">NJM9701</strain>
    </source>
</reference>
<evidence type="ECO:0000256" key="2">
    <source>
        <dbReference type="ARBA" id="ARBA00009265"/>
    </source>
</evidence>
<dbReference type="InterPro" id="IPR003107">
    <property type="entry name" value="HAT"/>
</dbReference>
<evidence type="ECO:0000313" key="5">
    <source>
        <dbReference type="EMBL" id="ETW03056.1"/>
    </source>
</evidence>
<feature type="region of interest" description="Disordered" evidence="4">
    <location>
        <begin position="1"/>
        <end position="75"/>
    </location>
</feature>
<dbReference type="PANTHER" id="PTHR13471:SF0">
    <property type="entry name" value="NUCLEAR EXOSOME REGULATOR NRDE2"/>
    <property type="match status" value="1"/>
</dbReference>
<evidence type="ECO:0000256" key="1">
    <source>
        <dbReference type="ARBA" id="ARBA00004123"/>
    </source>
</evidence>
<name>A0A024U9F8_9STRA</name>
<evidence type="ECO:0000256" key="3">
    <source>
        <dbReference type="ARBA" id="ARBA00023242"/>
    </source>
</evidence>
<dbReference type="GO" id="GO:1902369">
    <property type="term" value="P:negative regulation of RNA catabolic process"/>
    <property type="evidence" value="ECO:0007669"/>
    <property type="project" value="TreeGrafter"/>
</dbReference>
<dbReference type="SUPFAM" id="SSF48452">
    <property type="entry name" value="TPR-like"/>
    <property type="match status" value="1"/>
</dbReference>
<dbReference type="PANTHER" id="PTHR13471">
    <property type="entry name" value="TETRATRICOPEPTIDE-LIKE HELICAL"/>
    <property type="match status" value="1"/>
</dbReference>
<protein>
    <submittedName>
        <fullName evidence="5">Uncharacterized protein</fullName>
    </submittedName>
</protein>
<dbReference type="AlphaFoldDB" id="A0A024U9F8"/>
<proteinExistence type="inferred from homology"/>
<dbReference type="eggNOG" id="KOG1972">
    <property type="taxonomic scope" value="Eukaryota"/>
</dbReference>
<comment type="subcellular location">
    <subcellularLocation>
        <location evidence="1">Nucleus</location>
    </subcellularLocation>
</comment>
<keyword evidence="3" id="KW-0539">Nucleus</keyword>
<organism evidence="5">
    <name type="scientific">Aphanomyces invadans</name>
    <dbReference type="NCBI Taxonomy" id="157072"/>
    <lineage>
        <taxon>Eukaryota</taxon>
        <taxon>Sar</taxon>
        <taxon>Stramenopiles</taxon>
        <taxon>Oomycota</taxon>
        <taxon>Saprolegniomycetes</taxon>
        <taxon>Saprolegniales</taxon>
        <taxon>Verrucalvaceae</taxon>
        <taxon>Aphanomyces</taxon>
    </lineage>
</organism>
<dbReference type="RefSeq" id="XP_008868440.1">
    <property type="nucleotide sequence ID" value="XM_008870218.1"/>
</dbReference>
<dbReference type="GeneID" id="20082536"/>
<dbReference type="GO" id="GO:0006396">
    <property type="term" value="P:RNA processing"/>
    <property type="evidence" value="ECO:0007669"/>
    <property type="project" value="InterPro"/>
</dbReference>
<feature type="compositionally biased region" description="Basic and acidic residues" evidence="4">
    <location>
        <begin position="51"/>
        <end position="75"/>
    </location>
</feature>
<dbReference type="STRING" id="157072.A0A024U9F8"/>
<accession>A0A024U9F8</accession>
<feature type="compositionally biased region" description="Acidic residues" evidence="4">
    <location>
        <begin position="35"/>
        <end position="47"/>
    </location>
</feature>
<dbReference type="SMART" id="SM00386">
    <property type="entry name" value="HAT"/>
    <property type="match status" value="4"/>
</dbReference>
<dbReference type="VEuPathDB" id="FungiDB:H310_05486"/>
<gene>
    <name evidence="5" type="ORF">H310_05486</name>
</gene>
<dbReference type="Gene3D" id="1.25.40.10">
    <property type="entry name" value="Tetratricopeptide repeat domain"/>
    <property type="match status" value="1"/>
</dbReference>
<evidence type="ECO:0000256" key="4">
    <source>
        <dbReference type="SAM" id="MobiDB-lite"/>
    </source>
</evidence>
<sequence length="1131" mass="129308">MFSSGVARAAGPQVESKAKKRDWLNVGQTYADTYISDDDDSNDEEAFETSAESKEVVTARPEIPRPTESRRTPLPPRKESAVFEIDHGGDKDNLFYRTLAAKDIPRYHLAKRRRKHTDNDDASSIVRYFDPEFKQHVHHRRVNFTDKTAQPLDMSAPFIPVEPYLDNEADDDEAQTDNQRLEALVTTETKRFNEALRTAPTNVSLWIKYMAAQEREGAFVRNKHKQRSVVLEKQYSILEKAKAANPTSVELQQITWLMALTVPDELPHKLEQHLHVAPDSELLWLLLIQQTQEQFSAFSLPKMRNLYARVIQTLQASTADVSATLLLFFTLLCTLEAKSGYTERAVGLMQALMEFNCNMPSSLCSTHVEFDQRKKDFQVFWDQDLPRFGEAGHVAWASWQNQSELKSTVPTVDPSYASQLLPSMHSYMTMLETHVEDEVAAMQPPLHLKEVDPARHRGPDDKASDTLNPQGHGVHHHESHDTREEGDEYVWSNLHGYRIPIQDAQDTAEYERILHELKSNRPVAPVQKKAKNDATMALIADHDERLGAHVVPNNDPHVQLLKEESLLHATQWSPLHPRNPDHAPLIEAQPDRVLLFDEIQPFLFHVPAVWHRELLLSHLGLVGVNVRGRLSLQALQWLYQDDVASNSIVATCFRTFQGHSPPPCDRLALLHTVLHDSLTVSRDTLHDPSKVMHVRHLLWQMREHALLMEFETHLALHLNSPDAPRALAKSLLATAPTDMALWEQYAAMEWRLQNVKQVVRICDKTIESLPSTSLEQHRFLFLRFRAELMDATVLWTSRAVWRCVYLVAKAFYPENANESLAKVCKKRDKNGDSDFASIVSPSLQRQVRLRLQQQMDHAMATHTTTTRPVLQYVVYTHAMVVHAMEGFAVASKHFRKAIDVARSNCRDQPRMLEPNAWRATLEWLLAAYLEFLQLAGTCSPRQWRHVTQLAMQLVPEHPVFAHLFVDAEQKNSMSQQVRRAVQDAVTASRLRFDAASPMAHVMGLLGEVYRLKRFNELDVADTCCALHQWGPVAISRIRRVFEDALDSVSWRSHGSALLWRLYLRFEVQAGQVQGAIKVFYRGIHTCPWSKELYLDSVRVLRPYLSDDDMAEIVGFLVGKELYLRYEGDGTA</sequence>
<dbReference type="GO" id="GO:0031048">
    <property type="term" value="P:regulatory ncRNA-mediated heterochromatin formation"/>
    <property type="evidence" value="ECO:0007669"/>
    <property type="project" value="TreeGrafter"/>
</dbReference>
<feature type="region of interest" description="Disordered" evidence="4">
    <location>
        <begin position="451"/>
        <end position="485"/>
    </location>
</feature>
<dbReference type="GO" id="GO:0071013">
    <property type="term" value="C:catalytic step 2 spliceosome"/>
    <property type="evidence" value="ECO:0007669"/>
    <property type="project" value="TreeGrafter"/>
</dbReference>
<dbReference type="EMBL" id="KI913960">
    <property type="protein sequence ID" value="ETW03056.1"/>
    <property type="molecule type" value="Genomic_DNA"/>
</dbReference>
<dbReference type="InterPro" id="IPR011990">
    <property type="entry name" value="TPR-like_helical_dom_sf"/>
</dbReference>
<dbReference type="Pfam" id="PF08424">
    <property type="entry name" value="NRDE-2"/>
    <property type="match status" value="1"/>
</dbReference>
<comment type="similarity">
    <text evidence="2">Belongs to the NRDE2 family.</text>
</comment>